<sequence>MGLVVPRRTSTGHRMYGLADRYRVAAIVQAKAAGMSLDSIRAMLTAATPAERNRVLQHQYDALSQRVVEAQAALALIDTALGCEHGDLASCPRFRAVLAERVRHP</sequence>
<keyword evidence="2" id="KW-0805">Transcription regulation</keyword>
<dbReference type="PANTHER" id="PTHR30204:SF69">
    <property type="entry name" value="MERR-FAMILY TRANSCRIPTIONAL REGULATOR"/>
    <property type="match status" value="1"/>
</dbReference>
<dbReference type="InterPro" id="IPR000551">
    <property type="entry name" value="MerR-type_HTH_dom"/>
</dbReference>
<proteinExistence type="predicted"/>
<evidence type="ECO:0000256" key="1">
    <source>
        <dbReference type="ARBA" id="ARBA00022491"/>
    </source>
</evidence>
<organism evidence="6 7">
    <name type="scientific">Mycolicibacterium chlorophenolicum</name>
    <dbReference type="NCBI Taxonomy" id="37916"/>
    <lineage>
        <taxon>Bacteria</taxon>
        <taxon>Bacillati</taxon>
        <taxon>Actinomycetota</taxon>
        <taxon>Actinomycetes</taxon>
        <taxon>Mycobacteriales</taxon>
        <taxon>Mycobacteriaceae</taxon>
        <taxon>Mycolicibacterium</taxon>
    </lineage>
</organism>
<dbReference type="InterPro" id="IPR015358">
    <property type="entry name" value="Tscrpt_reg_MerR_DNA-bd"/>
</dbReference>
<dbReference type="InterPro" id="IPR009061">
    <property type="entry name" value="DNA-bd_dom_put_sf"/>
</dbReference>
<comment type="caution">
    <text evidence="6">The sequence shown here is derived from an EMBL/GenBank/DDBJ whole genome shotgun (WGS) entry which is preliminary data.</text>
</comment>
<dbReference type="InterPro" id="IPR047057">
    <property type="entry name" value="MerR_fam"/>
</dbReference>
<dbReference type="PATRIC" id="fig|37916.4.peg.1662"/>
<dbReference type="RefSeq" id="WP_006247282.1">
    <property type="nucleotide sequence ID" value="NZ_JYNL01000017.1"/>
</dbReference>
<keyword evidence="4" id="KW-0804">Transcription</keyword>
<dbReference type="GO" id="GO:0003700">
    <property type="term" value="F:DNA-binding transcription factor activity"/>
    <property type="evidence" value="ECO:0007669"/>
    <property type="project" value="InterPro"/>
</dbReference>
<evidence type="ECO:0000256" key="4">
    <source>
        <dbReference type="ARBA" id="ARBA00023163"/>
    </source>
</evidence>
<evidence type="ECO:0000313" key="6">
    <source>
        <dbReference type="EMBL" id="KMO79869.1"/>
    </source>
</evidence>
<protein>
    <submittedName>
        <fullName evidence="6">Zinc-responsive transcriptional regulator</fullName>
    </submittedName>
</protein>
<dbReference type="SUPFAM" id="SSF46955">
    <property type="entry name" value="Putative DNA-binding domain"/>
    <property type="match status" value="1"/>
</dbReference>
<dbReference type="Pfam" id="PF09278">
    <property type="entry name" value="MerR-DNA-bind"/>
    <property type="match status" value="1"/>
</dbReference>
<reference evidence="6 7" key="1">
    <citation type="journal article" date="2015" name="Genome Biol. Evol.">
        <title>Characterization of Three Mycobacterium spp. with Potential Use in Bioremediation by Genome Sequencing and Comparative Genomics.</title>
        <authorList>
            <person name="Das S."/>
            <person name="Pettersson B.M."/>
            <person name="Behra P.R."/>
            <person name="Ramesh M."/>
            <person name="Dasgupta S."/>
            <person name="Bhattacharya A."/>
            <person name="Kirsebom L.A."/>
        </authorList>
    </citation>
    <scope>NUCLEOTIDE SEQUENCE [LARGE SCALE GENOMIC DNA]</scope>
    <source>
        <strain evidence="6 7">DSM 43826</strain>
    </source>
</reference>
<accession>A0A0J6WBB8</accession>
<evidence type="ECO:0000256" key="3">
    <source>
        <dbReference type="ARBA" id="ARBA00023125"/>
    </source>
</evidence>
<keyword evidence="3" id="KW-0238">DNA-binding</keyword>
<gene>
    <name evidence="6" type="ORF">MCHLDSM_01753</name>
</gene>
<evidence type="ECO:0000313" key="7">
    <source>
        <dbReference type="Proteomes" id="UP000036513"/>
    </source>
</evidence>
<feature type="domain" description="HTH merR-type" evidence="5">
    <location>
        <begin position="1"/>
        <end position="46"/>
    </location>
</feature>
<evidence type="ECO:0000256" key="2">
    <source>
        <dbReference type="ARBA" id="ARBA00023015"/>
    </source>
</evidence>
<keyword evidence="1" id="KW-0678">Repressor</keyword>
<dbReference type="AlphaFoldDB" id="A0A0J6WBB8"/>
<dbReference type="CDD" id="cd00592">
    <property type="entry name" value="HTH_MerR-like"/>
    <property type="match status" value="1"/>
</dbReference>
<dbReference type="STRING" id="37916.MCHLDSM_01753"/>
<dbReference type="EMBL" id="JYNL01000017">
    <property type="protein sequence ID" value="KMO79869.1"/>
    <property type="molecule type" value="Genomic_DNA"/>
</dbReference>
<name>A0A0J6WBB8_9MYCO</name>
<evidence type="ECO:0000259" key="5">
    <source>
        <dbReference type="PROSITE" id="PS50937"/>
    </source>
</evidence>
<dbReference type="GO" id="GO:0003677">
    <property type="term" value="F:DNA binding"/>
    <property type="evidence" value="ECO:0007669"/>
    <property type="project" value="UniProtKB-KW"/>
</dbReference>
<keyword evidence="7" id="KW-1185">Reference proteome</keyword>
<dbReference type="Proteomes" id="UP000036513">
    <property type="component" value="Unassembled WGS sequence"/>
</dbReference>
<dbReference type="PROSITE" id="PS50937">
    <property type="entry name" value="HTH_MERR_2"/>
    <property type="match status" value="1"/>
</dbReference>
<dbReference type="PANTHER" id="PTHR30204">
    <property type="entry name" value="REDOX-CYCLING DRUG-SENSING TRANSCRIPTIONAL ACTIVATOR SOXR"/>
    <property type="match status" value="1"/>
</dbReference>
<dbReference type="Gene3D" id="1.10.1660.10">
    <property type="match status" value="1"/>
</dbReference>